<evidence type="ECO:0000256" key="11">
    <source>
        <dbReference type="ARBA" id="ARBA00023306"/>
    </source>
</evidence>
<evidence type="ECO:0000256" key="1">
    <source>
        <dbReference type="ARBA" id="ARBA00004496"/>
    </source>
</evidence>
<dbReference type="EC" id="6.3.2.8" evidence="3 14"/>
<dbReference type="SUPFAM" id="SSF51984">
    <property type="entry name" value="MurCD N-terminal domain"/>
    <property type="match status" value="1"/>
</dbReference>
<dbReference type="InterPro" id="IPR036565">
    <property type="entry name" value="Mur-like_cat_sf"/>
</dbReference>
<comment type="subcellular location">
    <subcellularLocation>
        <location evidence="1 14">Cytoplasm</location>
    </subcellularLocation>
</comment>
<protein>
    <recommendedName>
        <fullName evidence="3 14">UDP-N-acetylmuramate--L-alanine ligase</fullName>
        <ecNumber evidence="3 14">6.3.2.8</ecNumber>
    </recommendedName>
    <alternativeName>
        <fullName evidence="14">UDP-N-acetylmuramoyl-L-alanine synthetase</fullName>
    </alternativeName>
</protein>
<dbReference type="HAMAP" id="MF_00046">
    <property type="entry name" value="MurC"/>
    <property type="match status" value="1"/>
</dbReference>
<comment type="function">
    <text evidence="14">Cell wall formation.</text>
</comment>
<keyword evidence="19" id="KW-1185">Reference proteome</keyword>
<dbReference type="SUPFAM" id="SSF53244">
    <property type="entry name" value="MurD-like peptide ligases, peptide-binding domain"/>
    <property type="match status" value="1"/>
</dbReference>
<comment type="similarity">
    <text evidence="14">Belongs to the MurCDEF family.</text>
</comment>
<feature type="domain" description="Mur ligase C-terminal" evidence="16">
    <location>
        <begin position="322"/>
        <end position="449"/>
    </location>
</feature>
<evidence type="ECO:0000256" key="13">
    <source>
        <dbReference type="ARBA" id="ARBA00047833"/>
    </source>
</evidence>
<evidence type="ECO:0000256" key="10">
    <source>
        <dbReference type="ARBA" id="ARBA00022984"/>
    </source>
</evidence>
<dbReference type="InterPro" id="IPR005758">
    <property type="entry name" value="UDP-N-AcMur_Ala_ligase_MurC"/>
</dbReference>
<dbReference type="InterPro" id="IPR004101">
    <property type="entry name" value="Mur_ligase_C"/>
</dbReference>
<dbReference type="InterPro" id="IPR013221">
    <property type="entry name" value="Mur_ligase_cen"/>
</dbReference>
<gene>
    <name evidence="14 18" type="primary">murC</name>
    <name evidence="18" type="ORF">VSH64_20140</name>
</gene>
<comment type="catalytic activity">
    <reaction evidence="13 14">
        <text>UDP-N-acetyl-alpha-D-muramate + L-alanine + ATP = UDP-N-acetyl-alpha-D-muramoyl-L-alanine + ADP + phosphate + H(+)</text>
        <dbReference type="Rhea" id="RHEA:23372"/>
        <dbReference type="ChEBI" id="CHEBI:15378"/>
        <dbReference type="ChEBI" id="CHEBI:30616"/>
        <dbReference type="ChEBI" id="CHEBI:43474"/>
        <dbReference type="ChEBI" id="CHEBI:57972"/>
        <dbReference type="ChEBI" id="CHEBI:70757"/>
        <dbReference type="ChEBI" id="CHEBI:83898"/>
        <dbReference type="ChEBI" id="CHEBI:456216"/>
        <dbReference type="EC" id="6.3.2.8"/>
    </reaction>
</comment>
<dbReference type="InterPro" id="IPR000713">
    <property type="entry name" value="Mur_ligase_N"/>
</dbReference>
<dbReference type="Pfam" id="PF02875">
    <property type="entry name" value="Mur_ligase_C"/>
    <property type="match status" value="1"/>
</dbReference>
<dbReference type="Proteomes" id="UP001330812">
    <property type="component" value="Chromosome"/>
</dbReference>
<keyword evidence="12 14" id="KW-0961">Cell wall biogenesis/degradation</keyword>
<comment type="pathway">
    <text evidence="2 14">Cell wall biogenesis; peptidoglycan biosynthesis.</text>
</comment>
<reference evidence="18 19" key="1">
    <citation type="journal article" date="2015" name="Int. J. Syst. Evol. Microbiol.">
        <title>Amycolatopsis rhabdoformis sp. nov., an actinomycete isolated from a tropical forest soil.</title>
        <authorList>
            <person name="Souza W.R."/>
            <person name="Silva R.E."/>
            <person name="Goodfellow M."/>
            <person name="Busarakam K."/>
            <person name="Figueiro F.S."/>
            <person name="Ferreira D."/>
            <person name="Rodrigues-Filho E."/>
            <person name="Moraes L.A.B."/>
            <person name="Zucchi T.D."/>
        </authorList>
    </citation>
    <scope>NUCLEOTIDE SEQUENCE [LARGE SCALE GENOMIC DNA]</scope>
    <source>
        <strain evidence="18 19">NCIMB 14900</strain>
    </source>
</reference>
<dbReference type="PANTHER" id="PTHR43445:SF3">
    <property type="entry name" value="UDP-N-ACETYLMURAMATE--L-ALANINE LIGASE"/>
    <property type="match status" value="1"/>
</dbReference>
<dbReference type="PANTHER" id="PTHR43445">
    <property type="entry name" value="UDP-N-ACETYLMURAMATE--L-ALANINE LIGASE-RELATED"/>
    <property type="match status" value="1"/>
</dbReference>
<evidence type="ECO:0000256" key="12">
    <source>
        <dbReference type="ARBA" id="ARBA00023316"/>
    </source>
</evidence>
<dbReference type="InterPro" id="IPR050061">
    <property type="entry name" value="MurCDEF_pg_biosynth"/>
</dbReference>
<keyword evidence="5 14" id="KW-0436">Ligase</keyword>
<evidence type="ECO:0000256" key="9">
    <source>
        <dbReference type="ARBA" id="ARBA00022960"/>
    </source>
</evidence>
<dbReference type="EMBL" id="CP142149">
    <property type="protein sequence ID" value="WSE34372.1"/>
    <property type="molecule type" value="Genomic_DNA"/>
</dbReference>
<keyword evidence="6 14" id="KW-0132">Cell division</keyword>
<evidence type="ECO:0000256" key="6">
    <source>
        <dbReference type="ARBA" id="ARBA00022618"/>
    </source>
</evidence>
<evidence type="ECO:0000256" key="14">
    <source>
        <dbReference type="HAMAP-Rule" id="MF_00046"/>
    </source>
</evidence>
<evidence type="ECO:0000256" key="7">
    <source>
        <dbReference type="ARBA" id="ARBA00022741"/>
    </source>
</evidence>
<keyword evidence="10 14" id="KW-0573">Peptidoglycan synthesis</keyword>
<evidence type="ECO:0000259" key="15">
    <source>
        <dbReference type="Pfam" id="PF01225"/>
    </source>
</evidence>
<dbReference type="Pfam" id="PF08245">
    <property type="entry name" value="Mur_ligase_M"/>
    <property type="match status" value="1"/>
</dbReference>
<keyword evidence="8 14" id="KW-0067">ATP-binding</keyword>
<evidence type="ECO:0000259" key="16">
    <source>
        <dbReference type="Pfam" id="PF02875"/>
    </source>
</evidence>
<dbReference type="InterPro" id="IPR036615">
    <property type="entry name" value="Mur_ligase_C_dom_sf"/>
</dbReference>
<feature type="domain" description="Mur ligase N-terminal catalytic" evidence="15">
    <location>
        <begin position="11"/>
        <end position="112"/>
    </location>
</feature>
<dbReference type="SUPFAM" id="SSF53623">
    <property type="entry name" value="MurD-like peptide ligases, catalytic domain"/>
    <property type="match status" value="1"/>
</dbReference>
<sequence length="469" mass="48926">MPELPEELRRAHLIGIGGAGMSGIARILLARGVAVSGSDAKESRALLSLRAQGAELFVGQRAENLDELAEAPSAVVVSTAIKESNPELAAARARNIPVLHRAQALAGLMEGHRVACIAGTHGKTSTTSMLTVALQHCRLDPSFAIGGDLNESGANAHHGEGGVFVAEADESDGSFLTYSPSVAVVTNVEPDHLDHHGTAEAYVKVFTEFVGRLQPGGLLVVCADDPGAAALGDQAAAEGVRVRRYGRSVTDPADARVLDYKPAPDGGQVRLLLDGEELDLRVAVPGEHMALNATAALLAGLELGAPVSGLAEGLAAFGGVRRRFEFKGRSGDVRVYDDYAHHPTEVSAQLKAVRTAAGLGRVLVVFQPHLYSRTQTFAVEFAEALSLADEVVVLDVYGAREEPVPGVTGAVIADRVTSPVHYQPAFDLAAKLVADLVKPGDLVVTMGAGDVTQLGPEILAELDRRTAGA</sequence>
<organism evidence="18 19">
    <name type="scientific">Amycolatopsis rhabdoformis</name>
    <dbReference type="NCBI Taxonomy" id="1448059"/>
    <lineage>
        <taxon>Bacteria</taxon>
        <taxon>Bacillati</taxon>
        <taxon>Actinomycetota</taxon>
        <taxon>Actinomycetes</taxon>
        <taxon>Pseudonocardiales</taxon>
        <taxon>Pseudonocardiaceae</taxon>
        <taxon>Amycolatopsis</taxon>
    </lineage>
</organism>
<evidence type="ECO:0000256" key="3">
    <source>
        <dbReference type="ARBA" id="ARBA00012211"/>
    </source>
</evidence>
<evidence type="ECO:0000256" key="8">
    <source>
        <dbReference type="ARBA" id="ARBA00022840"/>
    </source>
</evidence>
<keyword evidence="11 14" id="KW-0131">Cell cycle</keyword>
<keyword evidence="4 14" id="KW-0963">Cytoplasm</keyword>
<keyword evidence="9 14" id="KW-0133">Cell shape</keyword>
<evidence type="ECO:0000256" key="5">
    <source>
        <dbReference type="ARBA" id="ARBA00022598"/>
    </source>
</evidence>
<name>A0ABZ1IJF0_9PSEU</name>
<dbReference type="Pfam" id="PF01225">
    <property type="entry name" value="Mur_ligase"/>
    <property type="match status" value="1"/>
</dbReference>
<dbReference type="Gene3D" id="3.40.1190.10">
    <property type="entry name" value="Mur-like, catalytic domain"/>
    <property type="match status" value="1"/>
</dbReference>
<dbReference type="RefSeq" id="WP_326837179.1">
    <property type="nucleotide sequence ID" value="NZ_CP142149.1"/>
</dbReference>
<evidence type="ECO:0000256" key="2">
    <source>
        <dbReference type="ARBA" id="ARBA00004752"/>
    </source>
</evidence>
<dbReference type="Gene3D" id="3.40.50.720">
    <property type="entry name" value="NAD(P)-binding Rossmann-like Domain"/>
    <property type="match status" value="1"/>
</dbReference>
<dbReference type="NCBIfam" id="TIGR01082">
    <property type="entry name" value="murC"/>
    <property type="match status" value="1"/>
</dbReference>
<feature type="binding site" evidence="14">
    <location>
        <begin position="119"/>
        <end position="125"/>
    </location>
    <ligand>
        <name>ATP</name>
        <dbReference type="ChEBI" id="CHEBI:30616"/>
    </ligand>
</feature>
<evidence type="ECO:0000313" key="18">
    <source>
        <dbReference type="EMBL" id="WSE34372.1"/>
    </source>
</evidence>
<keyword evidence="7 14" id="KW-0547">Nucleotide-binding</keyword>
<evidence type="ECO:0000313" key="19">
    <source>
        <dbReference type="Proteomes" id="UP001330812"/>
    </source>
</evidence>
<evidence type="ECO:0000256" key="4">
    <source>
        <dbReference type="ARBA" id="ARBA00022490"/>
    </source>
</evidence>
<evidence type="ECO:0000259" key="17">
    <source>
        <dbReference type="Pfam" id="PF08245"/>
    </source>
</evidence>
<dbReference type="Gene3D" id="3.90.190.20">
    <property type="entry name" value="Mur ligase, C-terminal domain"/>
    <property type="match status" value="1"/>
</dbReference>
<proteinExistence type="inferred from homology"/>
<accession>A0ABZ1IJF0</accession>
<feature type="domain" description="Mur ligase central" evidence="17">
    <location>
        <begin position="117"/>
        <end position="299"/>
    </location>
</feature>
<dbReference type="GO" id="GO:0008763">
    <property type="term" value="F:UDP-N-acetylmuramate-L-alanine ligase activity"/>
    <property type="evidence" value="ECO:0007669"/>
    <property type="project" value="UniProtKB-EC"/>
</dbReference>